<feature type="binding site" evidence="3">
    <location>
        <position position="64"/>
    </location>
    <ligand>
        <name>substrate</name>
    </ligand>
</feature>
<accession>A0AB37UG81</accession>
<evidence type="ECO:0000313" key="6">
    <source>
        <dbReference type="Proteomes" id="UP000282574"/>
    </source>
</evidence>
<feature type="binding site" evidence="3">
    <location>
        <position position="160"/>
    </location>
    <ligand>
        <name>substrate</name>
    </ligand>
</feature>
<dbReference type="InterPro" id="IPR001653">
    <property type="entry name" value="DAP_epimerase_DapF"/>
</dbReference>
<dbReference type="NCBIfam" id="TIGR00652">
    <property type="entry name" value="DapF"/>
    <property type="match status" value="1"/>
</dbReference>
<evidence type="ECO:0000256" key="2">
    <source>
        <dbReference type="ARBA" id="ARBA00023235"/>
    </source>
</evidence>
<reference evidence="5 6" key="1">
    <citation type="journal article" date="2019" name="Genome Biol. Evol.">
        <title>Day and night: Metabolic profiles and evolutionary relationships of six axenic non-marine cyanobacteria.</title>
        <authorList>
            <person name="Will S.E."/>
            <person name="Henke P."/>
            <person name="Boedeker C."/>
            <person name="Huang S."/>
            <person name="Brinkmann H."/>
            <person name="Rohde M."/>
            <person name="Jarek M."/>
            <person name="Friedl T."/>
            <person name="Seufert S."/>
            <person name="Schumacher M."/>
            <person name="Overmann J."/>
            <person name="Neumann-Schaal M."/>
            <person name="Petersen J."/>
        </authorList>
    </citation>
    <scope>NUCLEOTIDE SEQUENCE [LARGE SCALE GENOMIC DNA]</scope>
    <source>
        <strain evidence="5 6">SAG 39.79</strain>
    </source>
</reference>
<evidence type="ECO:0000256" key="1">
    <source>
        <dbReference type="ARBA" id="ARBA00010219"/>
    </source>
</evidence>
<dbReference type="Pfam" id="PF01678">
    <property type="entry name" value="DAP_epimerase"/>
    <property type="match status" value="2"/>
</dbReference>
<dbReference type="GO" id="GO:0009089">
    <property type="term" value="P:lysine biosynthetic process via diaminopimelate"/>
    <property type="evidence" value="ECO:0007669"/>
    <property type="project" value="UniProtKB-UniRule"/>
</dbReference>
<feature type="binding site" evidence="3">
    <location>
        <begin position="221"/>
        <end position="222"/>
    </location>
    <ligand>
        <name>substrate</name>
    </ligand>
</feature>
<dbReference type="HAMAP" id="MF_00197">
    <property type="entry name" value="DAP_epimerase"/>
    <property type="match status" value="1"/>
</dbReference>
<comment type="subunit">
    <text evidence="3">Homodimer.</text>
</comment>
<dbReference type="PANTHER" id="PTHR31689">
    <property type="entry name" value="DIAMINOPIMELATE EPIMERASE, CHLOROPLASTIC"/>
    <property type="match status" value="1"/>
</dbReference>
<dbReference type="EMBL" id="RSCK01000048">
    <property type="protein sequence ID" value="RUT09354.1"/>
    <property type="molecule type" value="Genomic_DNA"/>
</dbReference>
<evidence type="ECO:0000256" key="3">
    <source>
        <dbReference type="HAMAP-Rule" id="MF_00197"/>
    </source>
</evidence>
<keyword evidence="6" id="KW-1185">Reference proteome</keyword>
<feature type="binding site" evidence="3">
    <location>
        <position position="13"/>
    </location>
    <ligand>
        <name>substrate</name>
    </ligand>
</feature>
<comment type="pathway">
    <text evidence="3">Amino-acid biosynthesis; L-lysine biosynthesis via DAP pathway; DL-2,6-diaminopimelate from LL-2,6-diaminopimelate: step 1/1.</text>
</comment>
<comment type="caution">
    <text evidence="3">Lacks conserved residue(s) required for the propagation of feature annotation.</text>
</comment>
<dbReference type="RefSeq" id="WP_106169058.1">
    <property type="nucleotide sequence ID" value="NZ_JAVKZF010000002.1"/>
</dbReference>
<organism evidence="5 6">
    <name type="scientific">Chroococcidiopsis cubana SAG 39.79</name>
    <dbReference type="NCBI Taxonomy" id="388085"/>
    <lineage>
        <taxon>Bacteria</taxon>
        <taxon>Bacillati</taxon>
        <taxon>Cyanobacteriota</taxon>
        <taxon>Cyanophyceae</taxon>
        <taxon>Chroococcidiopsidales</taxon>
        <taxon>Chroococcidiopsidaceae</taxon>
        <taxon>Chroococcidiopsis</taxon>
    </lineage>
</organism>
<feature type="binding site" evidence="3">
    <location>
        <position position="193"/>
    </location>
    <ligand>
        <name>substrate</name>
    </ligand>
</feature>
<keyword evidence="3" id="KW-0028">Amino-acid biosynthesis</keyword>
<dbReference type="GO" id="GO:0008837">
    <property type="term" value="F:diaminopimelate epimerase activity"/>
    <property type="evidence" value="ECO:0007669"/>
    <property type="project" value="UniProtKB-UniRule"/>
</dbReference>
<comment type="caution">
    <text evidence="5">The sequence shown here is derived from an EMBL/GenBank/DDBJ whole genome shotgun (WGS) entry which is preliminary data.</text>
</comment>
<protein>
    <recommendedName>
        <fullName evidence="3 4">Diaminopimelate epimerase</fullName>
        <shortName evidence="3">DAP epimerase</shortName>
        <ecNumber evidence="3 4">5.1.1.7</ecNumber>
    </recommendedName>
    <alternativeName>
        <fullName evidence="3">PLP-independent amino acid racemase</fullName>
    </alternativeName>
</protein>
<dbReference type="Proteomes" id="UP000282574">
    <property type="component" value="Unassembled WGS sequence"/>
</dbReference>
<dbReference type="Gene3D" id="3.10.310.10">
    <property type="entry name" value="Diaminopimelate Epimerase, Chain A, domain 1"/>
    <property type="match status" value="2"/>
</dbReference>
<feature type="site" description="Could be important to modulate the pK values of the two catalytic cysteine residues" evidence="3">
    <location>
        <position position="162"/>
    </location>
</feature>
<comment type="similarity">
    <text evidence="1 3">Belongs to the diaminopimelate epimerase family.</text>
</comment>
<feature type="site" description="Could be important to modulate the pK values of the two catalytic cysteine residues" evidence="3">
    <location>
        <position position="211"/>
    </location>
</feature>
<comment type="function">
    <text evidence="3">Catalyzes the stereoinversion of LL-2,6-diaminopimelate (L,L-DAP) to meso-diaminopimelate (meso-DAP), a precursor of L-lysine and an essential component of the bacterial peptidoglycan.</text>
</comment>
<gene>
    <name evidence="3 5" type="primary">dapF</name>
    <name evidence="5" type="ORF">DSM107010_45570</name>
</gene>
<keyword evidence="2 3" id="KW-0413">Isomerase</keyword>
<dbReference type="EC" id="5.1.1.7" evidence="3 4"/>
<dbReference type="PANTHER" id="PTHR31689:SF0">
    <property type="entry name" value="DIAMINOPIMELATE EPIMERASE"/>
    <property type="match status" value="1"/>
</dbReference>
<sequence length="286" mass="31021">MTTDFYKYHALGNDYIVIDPNIVNFNLSEKAIQLICDRNFGIGSDGILYGPIFTGDKIELRIFNPDGNEAEKSGNGIRIFSRYLVDAGYIKTKTFQLTTLGGEVAVEVLNPEATLFKVDMGTVTFESELIPVTGSPRQTVAIDLPVNDLTLKATCLSIGNPHCVIPGSEVSQELAVSLGAKIENHPLFPKRINVQFLQVLDRQNIQIEIWERGAGYTLASGSSSCAAASAAYKLGLVDDRVKVHMPGGEIDIEIVGDRVFMTGGVSAVAQGEFAKDFLSCLNLLID</sequence>
<feature type="binding site" evidence="3">
    <location>
        <begin position="74"/>
        <end position="75"/>
    </location>
    <ligand>
        <name>substrate</name>
    </ligand>
</feature>
<dbReference type="GO" id="GO:0005829">
    <property type="term" value="C:cytosol"/>
    <property type="evidence" value="ECO:0007669"/>
    <property type="project" value="TreeGrafter"/>
</dbReference>
<proteinExistence type="inferred from homology"/>
<keyword evidence="3" id="KW-0457">Lysine biosynthesis</keyword>
<evidence type="ECO:0000256" key="4">
    <source>
        <dbReference type="NCBIfam" id="TIGR00652"/>
    </source>
</evidence>
<dbReference type="AlphaFoldDB" id="A0AB37UG81"/>
<evidence type="ECO:0000313" key="5">
    <source>
        <dbReference type="EMBL" id="RUT09354.1"/>
    </source>
</evidence>
<feature type="binding site" evidence="3">
    <location>
        <begin position="211"/>
        <end position="212"/>
    </location>
    <ligand>
        <name>substrate</name>
    </ligand>
</feature>
<dbReference type="SUPFAM" id="SSF54506">
    <property type="entry name" value="Diaminopimelate epimerase-like"/>
    <property type="match status" value="2"/>
</dbReference>
<comment type="subcellular location">
    <subcellularLocation>
        <location evidence="3">Cytoplasm</location>
    </subcellularLocation>
</comment>
<keyword evidence="3" id="KW-0963">Cytoplasm</keyword>
<comment type="catalytic activity">
    <reaction evidence="3">
        <text>(2S,6S)-2,6-diaminopimelate = meso-2,6-diaminopimelate</text>
        <dbReference type="Rhea" id="RHEA:15393"/>
        <dbReference type="ChEBI" id="CHEBI:57609"/>
        <dbReference type="ChEBI" id="CHEBI:57791"/>
        <dbReference type="EC" id="5.1.1.7"/>
    </reaction>
</comment>
<name>A0AB37UG81_9CYAN</name>